<sequence length="102" mass="11165">MPARAGSRVWLGVPADCASLPSGPFLAILPSCLALRERPEVRSSVVGPAREPACPLVCSSMQHCVAADCPKALAWVRCFFSEHNHLAAFKRPIYALRDDWMM</sequence>
<keyword evidence="2" id="KW-1185">Reference proteome</keyword>
<name>A0A238D7U0_THIDL</name>
<dbReference type="EMBL" id="FLMQ01000056">
    <property type="protein sequence ID" value="SBP89315.1"/>
    <property type="molecule type" value="Genomic_DNA"/>
</dbReference>
<dbReference type="AlphaFoldDB" id="A0A238D7U0"/>
<proteinExistence type="predicted"/>
<organism evidence="1 2">
    <name type="scientific">Thiomonas delicata</name>
    <name type="common">Thiomonas cuprina</name>
    <dbReference type="NCBI Taxonomy" id="364030"/>
    <lineage>
        <taxon>Bacteria</taxon>
        <taxon>Pseudomonadati</taxon>
        <taxon>Pseudomonadota</taxon>
        <taxon>Betaproteobacteria</taxon>
        <taxon>Burkholderiales</taxon>
        <taxon>Thiomonas</taxon>
    </lineage>
</organism>
<accession>A0A238D7U0</accession>
<evidence type="ECO:0000313" key="1">
    <source>
        <dbReference type="EMBL" id="SBP89315.1"/>
    </source>
</evidence>
<protein>
    <submittedName>
        <fullName evidence="1">Uncharacterized protein</fullName>
    </submittedName>
</protein>
<reference evidence="1 2" key="1">
    <citation type="submission" date="2016-06" db="EMBL/GenBank/DDBJ databases">
        <authorList>
            <person name="Kjaerup R.B."/>
            <person name="Dalgaard T.S."/>
            <person name="Juul-Madsen H.R."/>
        </authorList>
    </citation>
    <scope>NUCLEOTIDE SEQUENCE [LARGE SCALE GENOMIC DNA]</scope>
    <source>
        <strain evidence="1 2">DSM 16361</strain>
    </source>
</reference>
<dbReference type="Proteomes" id="UP000214566">
    <property type="component" value="Unassembled WGS sequence"/>
</dbReference>
<gene>
    <name evidence="1" type="ORF">THIARS_70935</name>
</gene>
<evidence type="ECO:0000313" key="2">
    <source>
        <dbReference type="Proteomes" id="UP000214566"/>
    </source>
</evidence>